<evidence type="ECO:0000256" key="1">
    <source>
        <dbReference type="SAM" id="Coils"/>
    </source>
</evidence>
<dbReference type="PRINTS" id="PR01490">
    <property type="entry name" value="RTXTOXIND"/>
</dbReference>
<name>A0A1E5QPR7_9CYAN</name>
<organism evidence="5">
    <name type="scientific">Desertifilum tharense IPPAS B-1220</name>
    <dbReference type="NCBI Taxonomy" id="1781255"/>
    <lineage>
        <taxon>Bacteria</taxon>
        <taxon>Bacillati</taxon>
        <taxon>Cyanobacteriota</taxon>
        <taxon>Cyanophyceae</taxon>
        <taxon>Desertifilales</taxon>
        <taxon>Desertifilaceae</taxon>
        <taxon>Desertifilum</taxon>
    </lineage>
</organism>
<keyword evidence="2" id="KW-1133">Transmembrane helix</keyword>
<dbReference type="Gene3D" id="2.40.30.170">
    <property type="match status" value="1"/>
</dbReference>
<keyword evidence="2" id="KW-0472">Membrane</keyword>
<dbReference type="PANTHER" id="PTHR30386">
    <property type="entry name" value="MEMBRANE FUSION SUBUNIT OF EMRAB-TOLC MULTIDRUG EFFLUX PUMP"/>
    <property type="match status" value="1"/>
</dbReference>
<evidence type="ECO:0000259" key="3">
    <source>
        <dbReference type="Pfam" id="PF25917"/>
    </source>
</evidence>
<dbReference type="OrthoDB" id="553569at2"/>
<dbReference type="InterPro" id="IPR011053">
    <property type="entry name" value="Single_hybrid_motif"/>
</dbReference>
<protein>
    <submittedName>
        <fullName evidence="5">Hemolysin D</fullName>
    </submittedName>
</protein>
<dbReference type="PANTHER" id="PTHR30386:SF27">
    <property type="entry name" value="MEMBRANE FUSION PROTEIN (MFP) FAMILY PROTEIN"/>
    <property type="match status" value="1"/>
</dbReference>
<feature type="transmembrane region" description="Helical" evidence="2">
    <location>
        <begin position="28"/>
        <end position="46"/>
    </location>
</feature>
<dbReference type="InterPro" id="IPR050739">
    <property type="entry name" value="MFP"/>
</dbReference>
<feature type="domain" description="AprE-like beta-barrel" evidence="4">
    <location>
        <begin position="384"/>
        <end position="474"/>
    </location>
</feature>
<dbReference type="STRING" id="1781255.BH720_03670"/>
<reference evidence="5" key="1">
    <citation type="submission" date="2016-09" db="EMBL/GenBank/DDBJ databases">
        <title>Draft genome of thermotolerant cyanobacterium Desertifilum sp. strain IPPAS B-1220.</title>
        <authorList>
            <person name="Sinetova M.A."/>
            <person name="Bolakhan K."/>
            <person name="Zayadan B.K."/>
            <person name="Mironov K.S."/>
            <person name="Ustinova V."/>
            <person name="Kupriyanova E.V."/>
            <person name="Sidorov R.A."/>
            <person name="Skrypnik A.N."/>
            <person name="Gogoleva N.E."/>
            <person name="Gogolev Y.V."/>
            <person name="Los D.A."/>
        </authorList>
    </citation>
    <scope>NUCLEOTIDE SEQUENCE [LARGE SCALE GENOMIC DNA]</scope>
    <source>
        <strain evidence="5">IPPAS B-1220</strain>
    </source>
</reference>
<feature type="coiled-coil region" evidence="1">
    <location>
        <begin position="182"/>
        <end position="216"/>
    </location>
</feature>
<evidence type="ECO:0000259" key="4">
    <source>
        <dbReference type="Pfam" id="PF26002"/>
    </source>
</evidence>
<dbReference type="Pfam" id="PF25917">
    <property type="entry name" value="BSH_RND"/>
    <property type="match status" value="1"/>
</dbReference>
<dbReference type="SUPFAM" id="SSF51230">
    <property type="entry name" value="Single hybrid motif"/>
    <property type="match status" value="1"/>
</dbReference>
<dbReference type="Pfam" id="PF26002">
    <property type="entry name" value="Beta-barrel_AprE"/>
    <property type="match status" value="1"/>
</dbReference>
<dbReference type="AlphaFoldDB" id="A0A1E5QPR7"/>
<keyword evidence="2" id="KW-0812">Transmembrane</keyword>
<dbReference type="RefSeq" id="WP_069965801.1">
    <property type="nucleotide sequence ID" value="NZ_CM124774.1"/>
</dbReference>
<sequence>MRARAEQYSETYFEQPVLLERPVIWSQILVWLIMGVTTSALVWAAVAQIEQAVPAVGKLEPEGSVVEIKTPTSGVVEAIHVKDGETVKQGDLLVTFDPTSSDADVDSLTRLREVYEKESQFYGEQVDGVASNPSDLAALVRLKDTLLAENEFYNAQLNGFSASATPSGAFAENQRRLLDAARDEYNTRVQAAQLKISELDKQLRQVEDQISATTERLGTSERTLALNKGILDRITPLVTEGALSQLQMDRQEQEVLSRQDEVMSREAELGRLQLEAQRIRVEMAKAQEEVANTRAISAKDVLSRIADNQKRIAEIDTQLSRSRLDNEKRLAELDAQLVKARQAQDYRDLKAPADGVVFNLQVRKPGYVAQATDTLLSIVPNENLVAQVYLQNKDIGFVREGMPVEVNVSSFPSSEFGTINGELIWIGSDVLPPTQVRPYYAFPARIKIDRQEFVVNGKELRLQSGMEITANVKVRKRSVLSLFTDWFDKKTRGLETVR</sequence>
<accession>A0A1E5QPR7</accession>
<gene>
    <name evidence="5" type="ORF">BH720_03670</name>
</gene>
<dbReference type="InterPro" id="IPR058625">
    <property type="entry name" value="MdtA-like_BSH"/>
</dbReference>
<comment type="caution">
    <text evidence="5">The sequence shown here is derived from an EMBL/GenBank/DDBJ whole genome shotgun (WGS) entry which is preliminary data.</text>
</comment>
<dbReference type="InterPro" id="IPR058982">
    <property type="entry name" value="Beta-barrel_AprE"/>
</dbReference>
<feature type="domain" description="Multidrug resistance protein MdtA-like barrel-sandwich hybrid" evidence="3">
    <location>
        <begin position="65"/>
        <end position="374"/>
    </location>
</feature>
<proteinExistence type="predicted"/>
<dbReference type="Gene3D" id="2.40.50.100">
    <property type="match status" value="1"/>
</dbReference>
<feature type="coiled-coil region" evidence="1">
    <location>
        <begin position="269"/>
        <end position="296"/>
    </location>
</feature>
<keyword evidence="1" id="KW-0175">Coiled coil</keyword>
<dbReference type="EMBL" id="MJGC01000035">
    <property type="protein sequence ID" value="OEJ76662.1"/>
    <property type="molecule type" value="Genomic_DNA"/>
</dbReference>
<evidence type="ECO:0000256" key="2">
    <source>
        <dbReference type="SAM" id="Phobius"/>
    </source>
</evidence>
<evidence type="ECO:0000313" key="5">
    <source>
        <dbReference type="EMBL" id="OEJ76662.1"/>
    </source>
</evidence>